<feature type="transmembrane region" description="Helical" evidence="1">
    <location>
        <begin position="202"/>
        <end position="220"/>
    </location>
</feature>
<keyword evidence="1" id="KW-1133">Transmembrane helix</keyword>
<dbReference type="AlphaFoldDB" id="A0A538THX8"/>
<feature type="transmembrane region" description="Helical" evidence="1">
    <location>
        <begin position="43"/>
        <end position="63"/>
    </location>
</feature>
<keyword evidence="1" id="KW-0472">Membrane</keyword>
<evidence type="ECO:0000313" key="4">
    <source>
        <dbReference type="Proteomes" id="UP000317366"/>
    </source>
</evidence>
<organism evidence="3 4">
    <name type="scientific">Eiseniibacteriota bacterium</name>
    <dbReference type="NCBI Taxonomy" id="2212470"/>
    <lineage>
        <taxon>Bacteria</taxon>
        <taxon>Candidatus Eiseniibacteriota</taxon>
    </lineage>
</organism>
<sequence length="276" mass="29568">MDVESAAMTAETDQIGPARVPLPGVPAYLSSVYELGRRSLRPALPALAFLFLYRLGVGAYGALTNYSFAMGKGALGLKAVVNATPILFLAFIYIPFLPLQESLLRGHPIDFVGAIRRVLRVSVNLVLSGIAQVFIILGPISPMTVVGARLLSDPFGPLIWTGMAWLAVAGFFMIFATPAVVLDGEGPLHSLRTSFRLVSRNFGSALGRFLVLAFLASVGFEVASPLSTLGGNTTAPIKLVVVAWTSAVETLLYPFWIAAVTVLYRSLRPWTDEGRA</sequence>
<dbReference type="Proteomes" id="UP000317366">
    <property type="component" value="Unassembled WGS sequence"/>
</dbReference>
<gene>
    <name evidence="3" type="ORF">E6K77_05705</name>
</gene>
<proteinExistence type="predicted"/>
<feature type="transmembrane region" description="Helical" evidence="1">
    <location>
        <begin position="240"/>
        <end position="264"/>
    </location>
</feature>
<evidence type="ECO:0000259" key="2">
    <source>
        <dbReference type="Pfam" id="PF25231"/>
    </source>
</evidence>
<reference evidence="3 4" key="1">
    <citation type="journal article" date="2019" name="Nat. Microbiol.">
        <title>Mediterranean grassland soil C-N compound turnover is dependent on rainfall and depth, and is mediated by genomically divergent microorganisms.</title>
        <authorList>
            <person name="Diamond S."/>
            <person name="Andeer P.F."/>
            <person name="Li Z."/>
            <person name="Crits-Christoph A."/>
            <person name="Burstein D."/>
            <person name="Anantharaman K."/>
            <person name="Lane K.R."/>
            <person name="Thomas B.C."/>
            <person name="Pan C."/>
            <person name="Northen T.R."/>
            <person name="Banfield J.F."/>
        </authorList>
    </citation>
    <scope>NUCLEOTIDE SEQUENCE [LARGE SCALE GENOMIC DNA]</scope>
    <source>
        <strain evidence="3">WS_7</strain>
    </source>
</reference>
<feature type="transmembrane region" description="Helical" evidence="1">
    <location>
        <begin position="75"/>
        <end position="97"/>
    </location>
</feature>
<evidence type="ECO:0000256" key="1">
    <source>
        <dbReference type="SAM" id="Phobius"/>
    </source>
</evidence>
<comment type="caution">
    <text evidence="3">The sequence shown here is derived from an EMBL/GenBank/DDBJ whole genome shotgun (WGS) entry which is preliminary data.</text>
</comment>
<feature type="transmembrane region" description="Helical" evidence="1">
    <location>
        <begin position="118"/>
        <end position="138"/>
    </location>
</feature>
<evidence type="ECO:0000313" key="3">
    <source>
        <dbReference type="EMBL" id="TMQ63224.1"/>
    </source>
</evidence>
<accession>A0A538THX8</accession>
<feature type="domain" description="DUF7847" evidence="2">
    <location>
        <begin position="120"/>
        <end position="267"/>
    </location>
</feature>
<dbReference type="EMBL" id="VBOX01000062">
    <property type="protein sequence ID" value="TMQ63224.1"/>
    <property type="molecule type" value="Genomic_DNA"/>
</dbReference>
<dbReference type="InterPro" id="IPR057169">
    <property type="entry name" value="DUF7847"/>
</dbReference>
<feature type="transmembrane region" description="Helical" evidence="1">
    <location>
        <begin position="158"/>
        <end position="182"/>
    </location>
</feature>
<keyword evidence="1" id="KW-0812">Transmembrane</keyword>
<dbReference type="Pfam" id="PF25231">
    <property type="entry name" value="DUF7847"/>
    <property type="match status" value="1"/>
</dbReference>
<name>A0A538THX8_UNCEI</name>
<protein>
    <recommendedName>
        <fullName evidence="2">DUF7847 domain-containing protein</fullName>
    </recommendedName>
</protein>